<feature type="domain" description="PI3K/PI4K catalytic" evidence="1">
    <location>
        <begin position="3364"/>
        <end position="3754"/>
    </location>
</feature>
<accession>L0B337</accession>
<dbReference type="InterPro" id="IPR003151">
    <property type="entry name" value="PIK-rel_kinase_FAT"/>
</dbReference>
<dbReference type="InterPro" id="IPR016024">
    <property type="entry name" value="ARM-type_fold"/>
</dbReference>
<dbReference type="PANTHER" id="PTHR11139:SF1">
    <property type="entry name" value="TRANSFORMATION_TRANSCRIPTION DOMAIN-ASSOCIATED PROTEIN"/>
    <property type="match status" value="1"/>
</dbReference>
<evidence type="ECO:0000313" key="3">
    <source>
        <dbReference type="EMBL" id="AFZ81524.1"/>
    </source>
</evidence>
<organism evidence="3 4">
    <name type="scientific">Theileria equi strain WA</name>
    <dbReference type="NCBI Taxonomy" id="1537102"/>
    <lineage>
        <taxon>Eukaryota</taxon>
        <taxon>Sar</taxon>
        <taxon>Alveolata</taxon>
        <taxon>Apicomplexa</taxon>
        <taxon>Aconoidasida</taxon>
        <taxon>Piroplasmida</taxon>
        <taxon>Theileriidae</taxon>
        <taxon>Theileria</taxon>
    </lineage>
</organism>
<gene>
    <name evidence="3" type="ORF">BEWA_009380</name>
</gene>
<dbReference type="EMBL" id="CP001670">
    <property type="protein sequence ID" value="AFZ81524.1"/>
    <property type="molecule type" value="Genomic_DNA"/>
</dbReference>
<dbReference type="GO" id="GO:0006355">
    <property type="term" value="P:regulation of DNA-templated transcription"/>
    <property type="evidence" value="ECO:0007669"/>
    <property type="project" value="TreeGrafter"/>
</dbReference>
<dbReference type="InterPro" id="IPR050517">
    <property type="entry name" value="DDR_Repair_Kinase"/>
</dbReference>
<evidence type="ECO:0008006" key="5">
    <source>
        <dbReference type="Google" id="ProtNLM"/>
    </source>
</evidence>
<name>L0B337_THEEQ</name>
<dbReference type="PROSITE" id="PS51189">
    <property type="entry name" value="FAT"/>
    <property type="match status" value="1"/>
</dbReference>
<dbReference type="InterPro" id="IPR000403">
    <property type="entry name" value="PI3/4_kinase_cat_dom"/>
</dbReference>
<evidence type="ECO:0000259" key="1">
    <source>
        <dbReference type="PROSITE" id="PS50290"/>
    </source>
</evidence>
<dbReference type="GO" id="GO:0005634">
    <property type="term" value="C:nucleus"/>
    <property type="evidence" value="ECO:0007669"/>
    <property type="project" value="TreeGrafter"/>
</dbReference>
<dbReference type="SUPFAM" id="SSF48371">
    <property type="entry name" value="ARM repeat"/>
    <property type="match status" value="2"/>
</dbReference>
<dbReference type="OrthoDB" id="5570127at2759"/>
<dbReference type="GO" id="GO:0000124">
    <property type="term" value="C:SAGA complex"/>
    <property type="evidence" value="ECO:0007669"/>
    <property type="project" value="TreeGrafter"/>
</dbReference>
<dbReference type="GO" id="GO:0006281">
    <property type="term" value="P:DNA repair"/>
    <property type="evidence" value="ECO:0007669"/>
    <property type="project" value="TreeGrafter"/>
</dbReference>
<sequence length="3835" mass="439597">MFQSINRGPVESFIDTFKTNYKHLKSILLNYNTESPIADLKSQCLALIESYLNVEVVDIPFKRDIATLCLNMILTTSLFDSACLKILKLLLSDPKYYVNIPQIDHVFEATMRLLNSYPNISDNDFQRLLVLFDILELLMLSPLFSKNFVPFLPILAKSINSDNKGQNSKYHLSLIRLTCLSLRLYTSNNVTSYLNYYSFISDLFSQLVLMSSSPMGYSARLTLISSMGVFAKFVFNKNFLKTLSEGGVLNNLHNMCASDPIQNIGVLTLAIECLKKLDMDSFSQQVFNKCSMLIEYSLVSPNYHVRERCFTLISVFIGYLERFILKLDPEYLDKAYKFISLMFFTTSNNIWEFRVLINRWNDNGFVTYFRSTIIILIDILISCTRILSDRDVVSDDNKLYSKKGLTRTEAVEIGKTFCFILQISSNANLRRIHCLHSDFEGFFLQEYEIRDIIRFSVKFFVSLKSPLIGKMFSLILPIIFSMAISDNFLFYALECLSHDFFDLFSHNYLSFIILLLESEGSLVEYLKKITNYSRGVLGYYMDSGLHESNSLNILEHGLLDTAILDRISIVIPTNTESIRYIRDDIKDLLHSLLSFPFDSTCAMLKHSISIFRNINMADNSGIVYENLDSVILKFANKISIEGVHLDWIELFLVVSAKGPYTSSFISKCSKLLFPILIGSNTKLVTTSLELLESWTDNFPIDELYKILSLAKIHSSYTIKPQFIECISRFLIDNNLPDYEVNSKIASRIFSKFGPHSLNFLSEFPIDQSYNFSLALPLGTGVSNLRTNPISLPVHDGLRCIIRLMNKNDTNMMELEASSRFILTVLAPIMDYSTSLSSFWLSFISEKRCINLPNFTSCEDVTDFINLLVCAFVKVLARHTDISVNNLSMNDGDCNTLNNSLNDISLLRKALLNYIVLLYYGNMEGSVEKTFDPSILIEAFASRLIYISDKESILLGDTVHPMENKVASDFFSDLFDLSISVPNILTTGNSDTFPKVQLGHDGLPVIIMNILILHCNSKDERRGAGACKLIKKLSDDKPDFVKPFFPEIANAALEIAESKYFQVSEELILSITASNKEQMSKWSLTLLDHPNHRIRHIGLLCLESIDTLGELSQRVESLLNESIYPDVLVHLSIETYSSAHIEVAIKNIVKSIRKLEDIDTSSLDKSENLLYLSLTNDLLTREEHKELINNVDEEVIDALLISLLGLMIVSAEDITCEAKKVLENSKNVTVRPKVVSRALEPYIIQLQTIFDYNLLMRILNVANMYKVNLDYSLRESLINIARTVVDGQMHPSSCSEYRNVHFINYIKTLVELGAGKPCLDLIFDRWLEFFNYGSRAIIPGSLFLSVWRLFESIGDLHGIYDRLVKKRYLMDFIYFTDASVLKLFVPSIPSLLSDDTSDTLFQLLHIIQWIVHTSPAGIPPKDLKAILRSLSKLSNSESIHFEQPFSSFDWDYDRILGTKISNISYSILEMSYNICDSSTLAEFRGSIHYLARHSESSIDGMINTDLDIYKELVLYNPVYAFSFTSRDTKLIRLSICLNSESFFPQVSEHRMLLGDIVDLSWDFLLHGNSLQKLMAIYCLTKSVSLFGISPVGVLSLFKRFIDLVASYEIHILLNMKDTFSLDFLRDHLSELPYGNNLFSLIYTTASMLILPLSGVATPKQLWEEIPEIKYDESVEYPIWVWFFMKKIISTEGKLNLFIPLVASIIPYIGGYSDLVRVFKGFFDDILMLIGNGSPENPNHWCCYHLEAFFGILSAFDRANIEIDDRLISFNSSKILLFSLVHNVNVDHLLRFEDVFFKYFLKFYPFEAMDWIMKSITLINLKKDMIFTIPNIYQITFTLNGYEPGQNLSSEYISLYNDLQLKKVYKTEYNCSLKNICFYKVALFVVRTINKLLDHLNPKCFELNDLVGIFSKLWPIRFSLVSIEFQKCLYKLGTLYFEQFGLFCDSISTDSTVQNVEKSFIGWLSTCIREEVSSLSKNYQSYDDHAGITVNDDTGLSAVNSDLGTDLNKLGSKSYLNISDINSKYIPGTSFSTAIRSLMTIYKVFLPNRDLLTTIVQSTLPGFLEALLTILKLNTDKKHINAFSEGKIRVQNSVWLLPPERDIWDVVQIENGLLVEHDGGRRLDQLISLASVALPLLDENSQSVFLEIVSIIFDNSLHPYSNKLLHSISATLSYIAPELGFGVLGEEYNQTSEDQPIICMNTNANPFRIVCVDSDLEGCISEDLIREIFDCEQTNDYPNALLEMDQGKEVEVTLQYADFSAKKKNKFKFIPFETLINSVGDISKLYINESQNDLLFRILLSMKGLSKHPRLSNNFNKLCILSMDNIEGVEEALQRKFVTHISTIIKNYPENFDYYKYIETQDLHSSLYSAFSPSHILESNDVFYIPMFLDAVYPLFVKDCEVAVSQDYPKLPALFSSSRSNSNRIIDMICDHKNGDFVKKNVLLLREFRKMQLVQKLQVADVDMDDNLDSLEFSDDETKDINNILHIIADFNVQYLLKYIKCGYVLDSIRGLWHFDRHFASRVWVSVFPQLYSLLSEQHQSNISTSLRLYMSRNEHLTNKSGTLRVILTATLNCYPPITIAPEILKHLALNFGCWYESIYQLEKQILSQPLDITRISTVLSDLLDKLNLDDLSIGATRTWNITTETRLALCYYQHSHWKRAQREFNIIMDSLVLTGQTAETVSGFDESKVWYNGWVQCTKQLSEWNHIRDVSYAAGDQKLFMQASSALHDWTGTDDTVWKNEPFFWCLDNAEYLINRINYKFHAATLPFKQIPSNTTPGFFVNESRFMKKLVSDGEGYVLDSWFRFPGRLCEAHQSSIRLGQRLLEVDESIKYVSRALFSLYKGVPIEDISILNKWRKRLPRKSDQPTMWHDVLSWRIFVYSTIRSIFTSNPVMSKDLKQSIILTGQDYPWTMAKYASITRHSHQLPLTASVLLHKAQKFLLSILSKNNLIGEDYYAIIIERLKQYLAFSMNIPDALKNVITFDFEKLPNRGFETLKSHVVRLKAEAINRNSNFESNKRQIPLDLDTPCKYMLEALKLQPLLSKNWIIWAKFNDNKIDHTSVAKWKNLEATFPKEFFESAITGYLTAVSIRPETHWLLIKRVLVLLGEIHRGGGGVSEVFKKFGERVPTFIWLLWLPQLISRIHRVDSLEIQHILMILMMRAPQQVFYSLRCEYLSEMSRSGSESPDSNSVKRILASILSSNPSVGTVLESFANTMNQLGKPDMVDEILCAAETIFEECLDLPFNEKIPAPMLRCLTTRMPQRCSTDNENHSETSRLSIVMKEFADYFRTDSGVITCGETMNKLLDLITSLNSFATSSNYLKIREQLYNKNAYQFCQRLRICNLSLQLPTLQYQNCSLGGKKAVCFGEPCNIVSISPKILKRKRRNHIIKSIVILGSDGQKHVYSLHPLTLQNQKSEQHLFQMVKLMNTYLLKYNETRRRNIILPATNIASLDPYVCLMEDDIRDQTLSTIFSNAISLEDFIEYPSESSASSQENISNLTNNWNNAHEDTTLLLLVLHKMLLEWNVTKKLSECWNKYNSVNVDNLSFTQVYQLFKEKQYPWFVTWYKKIHQDVLQDAYNQLCDIVPDNILVNYALKLYKDYQSFVQFRNKLSINYASQAILSLMFATPYATPSKLSFNFRTATVKQFDFSLNFSRDFFVEFSKIRIFRLTRNVMNLIGSVCRLGTLPAVIFAFSSCMHKFKMDVNTALTAIFADEFLHLGTETKPMQQTSGNAEMSETNDNQEMINLPNNAIGVNSQASIKVTPCMQQTVQPTPGKPEVTPLDEYINRVVSYCSYLRSPLDNENCNVPINYIVKCIIDASTDSSMLGKLKTSYQPWF</sequence>
<dbReference type="VEuPathDB" id="PiroplasmaDB:BEWA_009380"/>
<dbReference type="eggNOG" id="KOG0889">
    <property type="taxonomic scope" value="Eukaryota"/>
</dbReference>
<dbReference type="Pfam" id="PF02259">
    <property type="entry name" value="FAT"/>
    <property type="match status" value="1"/>
</dbReference>
<feature type="domain" description="FAT" evidence="2">
    <location>
        <begin position="2582"/>
        <end position="3174"/>
    </location>
</feature>
<keyword evidence="4" id="KW-1185">Reference proteome</keyword>
<dbReference type="PROSITE" id="PS50290">
    <property type="entry name" value="PI3_4_KINASE_3"/>
    <property type="match status" value="1"/>
</dbReference>
<evidence type="ECO:0000313" key="4">
    <source>
        <dbReference type="Proteomes" id="UP000031512"/>
    </source>
</evidence>
<dbReference type="GO" id="GO:0035267">
    <property type="term" value="C:NuA4 histone acetyltransferase complex"/>
    <property type="evidence" value="ECO:0007669"/>
    <property type="project" value="TreeGrafter"/>
</dbReference>
<dbReference type="InterPro" id="IPR014009">
    <property type="entry name" value="PIK_FAT"/>
</dbReference>
<dbReference type="Proteomes" id="UP000031512">
    <property type="component" value="Chromosome 3"/>
</dbReference>
<evidence type="ECO:0000259" key="2">
    <source>
        <dbReference type="PROSITE" id="PS51189"/>
    </source>
</evidence>
<dbReference type="STRING" id="1537102.L0B337"/>
<reference evidence="3 4" key="1">
    <citation type="journal article" date="2012" name="BMC Genomics">
        <title>Comparative genomic analysis and phylogenetic position of Theileria equi.</title>
        <authorList>
            <person name="Kappmeyer L.S."/>
            <person name="Thiagarajan M."/>
            <person name="Herndon D.R."/>
            <person name="Ramsay J.D."/>
            <person name="Caler E."/>
            <person name="Djikeng A."/>
            <person name="Gillespie J.J."/>
            <person name="Lau A.O."/>
            <person name="Roalson E.H."/>
            <person name="Silva J.C."/>
            <person name="Silva M.G."/>
            <person name="Suarez C.E."/>
            <person name="Ueti M.W."/>
            <person name="Nene V.M."/>
            <person name="Mealey R.H."/>
            <person name="Knowles D.P."/>
            <person name="Brayton K.A."/>
        </authorList>
    </citation>
    <scope>NUCLEOTIDE SEQUENCE [LARGE SCALE GENOMIC DNA]</scope>
    <source>
        <strain evidence="3 4">WA</strain>
    </source>
</reference>
<proteinExistence type="predicted"/>
<dbReference type="InterPro" id="IPR011009">
    <property type="entry name" value="Kinase-like_dom_sf"/>
</dbReference>
<dbReference type="KEGG" id="beq:BEWA_009380"/>
<dbReference type="SUPFAM" id="SSF56112">
    <property type="entry name" value="Protein kinase-like (PK-like)"/>
    <property type="match status" value="1"/>
</dbReference>
<dbReference type="GeneID" id="15805401"/>
<protein>
    <recommendedName>
        <fullName evidence="5">Non-specific serine/threonine protein kinase</fullName>
    </recommendedName>
</protein>
<dbReference type="PANTHER" id="PTHR11139">
    <property type="entry name" value="ATAXIA TELANGIECTASIA MUTATED ATM -RELATED"/>
    <property type="match status" value="1"/>
</dbReference>
<dbReference type="RefSeq" id="XP_004831190.1">
    <property type="nucleotide sequence ID" value="XM_004831133.1"/>
</dbReference>